<keyword evidence="2" id="KW-1185">Reference proteome</keyword>
<dbReference type="Proteomes" id="UP000830768">
    <property type="component" value="Chromosome 13"/>
</dbReference>
<reference evidence="1" key="1">
    <citation type="submission" date="2021-11" db="EMBL/GenBank/DDBJ databases">
        <title>Fusarium solani-melongenae Genome sequencing and assembly.</title>
        <authorList>
            <person name="Xie S."/>
            <person name="Huang L."/>
            <person name="Zhang X."/>
        </authorList>
    </citation>
    <scope>NUCLEOTIDE SEQUENCE</scope>
    <source>
        <strain evidence="1">CRI 24-3</strain>
    </source>
</reference>
<gene>
    <name evidence="1" type="ORF">LCI18_014622</name>
</gene>
<evidence type="ECO:0000313" key="2">
    <source>
        <dbReference type="Proteomes" id="UP000830768"/>
    </source>
</evidence>
<proteinExistence type="predicted"/>
<accession>A0ACD3ZRD6</accession>
<name>A0ACD3ZRD6_FUSSC</name>
<protein>
    <submittedName>
        <fullName evidence="1">Uncharacterized protein</fullName>
    </submittedName>
</protein>
<sequence length="131" mass="14661">MFQTMRSFPNRFCTFDLNPEQPRQVHLGLNQIAREEENQIRHQEALGSSIAKWDLGAGTAEGSKDEVAFEIQRMKGHLMGTFLPKGTDIVDLYEELGIDTSNDVNRSEGTRVPSMKAHAPPARPHQLMGAN</sequence>
<evidence type="ECO:0000313" key="1">
    <source>
        <dbReference type="EMBL" id="UPL03688.1"/>
    </source>
</evidence>
<organism evidence="1 2">
    <name type="scientific">Fusarium solani subsp. cucurbitae</name>
    <name type="common">Neocosmosporum cucurbitae</name>
    <dbReference type="NCBI Taxonomy" id="2747967"/>
    <lineage>
        <taxon>Eukaryota</taxon>
        <taxon>Fungi</taxon>
        <taxon>Dikarya</taxon>
        <taxon>Ascomycota</taxon>
        <taxon>Pezizomycotina</taxon>
        <taxon>Sordariomycetes</taxon>
        <taxon>Hypocreomycetidae</taxon>
        <taxon>Hypocreales</taxon>
        <taxon>Nectriaceae</taxon>
        <taxon>Fusarium</taxon>
        <taxon>Fusarium solani species complex</taxon>
    </lineage>
</organism>
<dbReference type="EMBL" id="CP090041">
    <property type="protein sequence ID" value="UPL03688.1"/>
    <property type="molecule type" value="Genomic_DNA"/>
</dbReference>